<sequence>MPGTTEENANVAIVDPTSATGEEIDASVDRDRIRVLSGATETAASFQIDGEDHTLGNALRYIIHKNPDVEFCGYSIPHPSEAKMNLRIQTYDGVSVYSVLEKGLEDLMAMCDVVEEKFKVSRDDFVNQMQE</sequence>
<organism evidence="7 8">
    <name type="scientific">Phaeosphaeria nodorum (strain SN15 / ATCC MYA-4574 / FGSC 10173)</name>
    <name type="common">Glume blotch fungus</name>
    <name type="synonym">Parastagonospora nodorum</name>
    <dbReference type="NCBI Taxonomy" id="321614"/>
    <lineage>
        <taxon>Eukaryota</taxon>
        <taxon>Fungi</taxon>
        <taxon>Dikarya</taxon>
        <taxon>Ascomycota</taxon>
        <taxon>Pezizomycotina</taxon>
        <taxon>Dothideomycetes</taxon>
        <taxon>Pleosporomycetidae</taxon>
        <taxon>Pleosporales</taxon>
        <taxon>Pleosporineae</taxon>
        <taxon>Phaeosphaeriaceae</taxon>
        <taxon>Parastagonospora</taxon>
    </lineage>
</organism>
<dbReference type="InterPro" id="IPR033898">
    <property type="entry name" value="RNAP_AC19"/>
</dbReference>
<dbReference type="PROSITE" id="PS01154">
    <property type="entry name" value="RNA_POL_L_13KD"/>
    <property type="match status" value="1"/>
</dbReference>
<dbReference type="HAMAP" id="MF_00261">
    <property type="entry name" value="RNApol_arch_Rpo11"/>
    <property type="match status" value="1"/>
</dbReference>
<evidence type="ECO:0000313" key="8">
    <source>
        <dbReference type="Proteomes" id="UP000663193"/>
    </source>
</evidence>
<keyword evidence="8" id="KW-1185">Reference proteome</keyword>
<evidence type="ECO:0000256" key="2">
    <source>
        <dbReference type="ARBA" id="ARBA00022478"/>
    </source>
</evidence>
<name>A0A7U2I2F3_PHANO</name>
<evidence type="ECO:0000256" key="1">
    <source>
        <dbReference type="ARBA" id="ARBA00004123"/>
    </source>
</evidence>
<feature type="domain" description="DNA-directed RNA polymerase RBP11-like dimerisation" evidence="6">
    <location>
        <begin position="44"/>
        <end position="116"/>
    </location>
</feature>
<dbReference type="Proteomes" id="UP000663193">
    <property type="component" value="Chromosome 11"/>
</dbReference>
<keyword evidence="2" id="KW-0240">DNA-directed RNA polymerase</keyword>
<dbReference type="InterPro" id="IPR008193">
    <property type="entry name" value="RNA_pol_Rpb11_13-16kDa_CS"/>
</dbReference>
<evidence type="ECO:0000256" key="3">
    <source>
        <dbReference type="ARBA" id="ARBA00023163"/>
    </source>
</evidence>
<dbReference type="InterPro" id="IPR009025">
    <property type="entry name" value="RBP11-like_dimer"/>
</dbReference>
<dbReference type="GO" id="GO:0006351">
    <property type="term" value="P:DNA-templated transcription"/>
    <property type="evidence" value="ECO:0007669"/>
    <property type="project" value="InterPro"/>
</dbReference>
<keyword evidence="4" id="KW-0539">Nucleus</keyword>
<dbReference type="InterPro" id="IPR022905">
    <property type="entry name" value="Rpo11-like"/>
</dbReference>
<evidence type="ECO:0000256" key="4">
    <source>
        <dbReference type="ARBA" id="ARBA00023242"/>
    </source>
</evidence>
<dbReference type="GO" id="GO:0055029">
    <property type="term" value="C:nuclear DNA-directed RNA polymerase complex"/>
    <property type="evidence" value="ECO:0007669"/>
    <property type="project" value="UniProtKB-ARBA"/>
</dbReference>
<keyword evidence="3" id="KW-0804">Transcription</keyword>
<dbReference type="EMBL" id="CP069033">
    <property type="protein sequence ID" value="QRD00846.1"/>
    <property type="molecule type" value="Genomic_DNA"/>
</dbReference>
<comment type="subcellular location">
    <subcellularLocation>
        <location evidence="1">Nucleus</location>
    </subcellularLocation>
</comment>
<evidence type="ECO:0000256" key="5">
    <source>
        <dbReference type="ARBA" id="ARBA00025751"/>
    </source>
</evidence>
<dbReference type="SUPFAM" id="SSF55257">
    <property type="entry name" value="RBP11-like subunits of RNA polymerase"/>
    <property type="match status" value="1"/>
</dbReference>
<dbReference type="CDD" id="cd07029">
    <property type="entry name" value="RNAP_I_III_AC19"/>
    <property type="match status" value="1"/>
</dbReference>
<dbReference type="Pfam" id="PF13656">
    <property type="entry name" value="RNA_pol_L_2"/>
    <property type="match status" value="1"/>
</dbReference>
<dbReference type="GO" id="GO:0003899">
    <property type="term" value="F:DNA-directed RNA polymerase activity"/>
    <property type="evidence" value="ECO:0007669"/>
    <property type="project" value="InterPro"/>
</dbReference>
<dbReference type="OrthoDB" id="510325at2759"/>
<dbReference type="OMA" id="FTDEGHT"/>
<comment type="similarity">
    <text evidence="5">Belongs to the archaeal Rpo11/eukaryotic RPB11/RPC19 RNA polymerase subunit family.</text>
</comment>
<dbReference type="VEuPathDB" id="FungiDB:JI435_093700"/>
<dbReference type="PANTHER" id="PTHR13946:SF28">
    <property type="entry name" value="DNA-DIRECTED RNA POLYMERASES I AND III SUBUNIT RPAC2"/>
    <property type="match status" value="1"/>
</dbReference>
<dbReference type="GO" id="GO:0046983">
    <property type="term" value="F:protein dimerization activity"/>
    <property type="evidence" value="ECO:0007669"/>
    <property type="project" value="InterPro"/>
</dbReference>
<dbReference type="PANTHER" id="PTHR13946">
    <property type="entry name" value="DNA-DIRECTED RNA POLYMERASE I,II,III"/>
    <property type="match status" value="1"/>
</dbReference>
<evidence type="ECO:0000259" key="6">
    <source>
        <dbReference type="Pfam" id="PF13656"/>
    </source>
</evidence>
<dbReference type="Gene3D" id="3.30.1360.10">
    <property type="entry name" value="RNA polymerase, RBP11-like subunit"/>
    <property type="match status" value="1"/>
</dbReference>
<evidence type="ECO:0000313" key="7">
    <source>
        <dbReference type="EMBL" id="QRD00846.1"/>
    </source>
</evidence>
<accession>A0A7U2I2F3</accession>
<protein>
    <recommendedName>
        <fullName evidence="6">DNA-directed RNA polymerase RBP11-like dimerisation domain-containing protein</fullName>
    </recommendedName>
</protein>
<reference evidence="8" key="1">
    <citation type="journal article" date="2021" name="BMC Genomics">
        <title>Chromosome-level genome assembly and manually-curated proteome of model necrotroph Parastagonospora nodorum Sn15 reveals a genome-wide trove of candidate effector homologs, and redundancy of virulence-related functions within an accessory chromosome.</title>
        <authorList>
            <person name="Bertazzoni S."/>
            <person name="Jones D.A.B."/>
            <person name="Phan H.T."/>
            <person name="Tan K.-C."/>
            <person name="Hane J.K."/>
        </authorList>
    </citation>
    <scope>NUCLEOTIDE SEQUENCE [LARGE SCALE GENOMIC DNA]</scope>
    <source>
        <strain evidence="8">SN15 / ATCC MYA-4574 / FGSC 10173)</strain>
    </source>
</reference>
<dbReference type="GO" id="GO:0003677">
    <property type="term" value="F:DNA binding"/>
    <property type="evidence" value="ECO:0007669"/>
    <property type="project" value="InterPro"/>
</dbReference>
<gene>
    <name evidence="7" type="ORF">JI435_093700</name>
</gene>
<dbReference type="FunFam" id="3.30.1360.10:FF:000034">
    <property type="entry name" value="DNA-directed RNA polymerase I and III 14 kDa polypeptide (AFU_orthologue AFUA_6G04610)"/>
    <property type="match status" value="1"/>
</dbReference>
<proteinExistence type="inferred from homology"/>
<dbReference type="InterPro" id="IPR036603">
    <property type="entry name" value="RBP11-like"/>
</dbReference>
<dbReference type="AlphaFoldDB" id="A0A7U2I2F3"/>